<reference evidence="1 2" key="2">
    <citation type="submission" date="2023-06" db="EMBL/GenBank/DDBJ databases">
        <title>Identification and characterization of horizontal gene transfer across gut microbiota members of farm animals based on homology search.</title>
        <authorList>
            <person name="Schwarzerova J."/>
            <person name="Nykrynova M."/>
            <person name="Jureckova K."/>
            <person name="Cejkova D."/>
            <person name="Rychlik I."/>
        </authorList>
    </citation>
    <scope>NUCLEOTIDE SEQUENCE [LARGE SCALE GENOMIC DNA]</scope>
    <source>
        <strain evidence="1 2">ET39</strain>
    </source>
</reference>
<dbReference type="PROSITE" id="PS51273">
    <property type="entry name" value="GATASE_TYPE_1"/>
    <property type="match status" value="1"/>
</dbReference>
<dbReference type="RefSeq" id="WP_289608360.1">
    <property type="nucleotide sequence ID" value="NZ_JAUDCG010000052.1"/>
</dbReference>
<accession>A0ABT7UG04</accession>
<keyword evidence="1" id="KW-0378">Hydrolase</keyword>
<dbReference type="InterPro" id="IPR029062">
    <property type="entry name" value="Class_I_gatase-like"/>
</dbReference>
<evidence type="ECO:0000313" key="1">
    <source>
        <dbReference type="EMBL" id="MDM8157918.1"/>
    </source>
</evidence>
<dbReference type="Pfam" id="PF07722">
    <property type="entry name" value="Peptidase_C26"/>
    <property type="match status" value="1"/>
</dbReference>
<gene>
    <name evidence="1" type="ORF">QUV96_09780</name>
</gene>
<dbReference type="GO" id="GO:0016787">
    <property type="term" value="F:hydrolase activity"/>
    <property type="evidence" value="ECO:0007669"/>
    <property type="project" value="UniProtKB-KW"/>
</dbReference>
<dbReference type="InterPro" id="IPR011697">
    <property type="entry name" value="Peptidase_C26"/>
</dbReference>
<keyword evidence="2" id="KW-1185">Reference proteome</keyword>
<reference evidence="2" key="1">
    <citation type="submission" date="2023-06" db="EMBL/GenBank/DDBJ databases">
        <title>Identification and characterization of horizontal gene transfer across gut microbiota members of farm animals based on homology search.</title>
        <authorList>
            <person name="Zeman M."/>
            <person name="Kubasova T."/>
            <person name="Jahodarova E."/>
            <person name="Nykrynova M."/>
            <person name="Rychlik I."/>
        </authorList>
    </citation>
    <scope>NUCLEOTIDE SEQUENCE [LARGE SCALE GENOMIC DNA]</scope>
    <source>
        <strain evidence="2">ET39</strain>
    </source>
</reference>
<dbReference type="EMBL" id="JAUDCG010000052">
    <property type="protein sequence ID" value="MDM8157918.1"/>
    <property type="molecule type" value="Genomic_DNA"/>
</dbReference>
<dbReference type="Proteomes" id="UP001529340">
    <property type="component" value="Unassembled WGS sequence"/>
</dbReference>
<sequence length="228" mass="25729">MKCLGILCRREVLENRERCFLPAALVDRLAPLPFLLHPIVTGGHAMEEAARCDGLLLPGGIDALPFYYGQTANVFSSYYIGFQDLEEFALIDAFVKRKRPILGICRGMQMLQLYFHGDLEPSFDLFAHAREHMHSLRFAKETYLRSLYPDEITVNSYHHQRVRFPANGLVVDATAADGTIEAFHHAQLPICGVQWHPELLKEDRILPCFLSVVAGIIPSFDPADHAPQ</sequence>
<dbReference type="InterPro" id="IPR044668">
    <property type="entry name" value="PuuD-like"/>
</dbReference>
<protein>
    <submittedName>
        <fullName evidence="1">Gamma-glutamyl-gamma-aminobutyrate hydrolase family protein</fullName>
    </submittedName>
</protein>
<evidence type="ECO:0000313" key="2">
    <source>
        <dbReference type="Proteomes" id="UP001529340"/>
    </source>
</evidence>
<organism evidence="1 2">
    <name type="scientific">Amedibacillus dolichus</name>
    <dbReference type="NCBI Taxonomy" id="31971"/>
    <lineage>
        <taxon>Bacteria</taxon>
        <taxon>Bacillati</taxon>
        <taxon>Bacillota</taxon>
        <taxon>Erysipelotrichia</taxon>
        <taxon>Erysipelotrichales</taxon>
        <taxon>Erysipelotrichaceae</taxon>
        <taxon>Amedibacillus</taxon>
    </lineage>
</organism>
<proteinExistence type="predicted"/>
<dbReference type="SUPFAM" id="SSF52317">
    <property type="entry name" value="Class I glutamine amidotransferase-like"/>
    <property type="match status" value="1"/>
</dbReference>
<dbReference type="Gene3D" id="3.40.50.880">
    <property type="match status" value="1"/>
</dbReference>
<dbReference type="PANTHER" id="PTHR43235:SF1">
    <property type="entry name" value="GLUTAMINE AMIDOTRANSFERASE PB2B2.05-RELATED"/>
    <property type="match status" value="1"/>
</dbReference>
<reference evidence="1 2" key="3">
    <citation type="submission" date="2023-06" db="EMBL/GenBank/DDBJ databases">
        <authorList>
            <person name="Zeman M."/>
            <person name="Kubasova T."/>
            <person name="Jahodarova E."/>
            <person name="Nykrynova M."/>
            <person name="Rychlik I."/>
        </authorList>
    </citation>
    <scope>NUCLEOTIDE SEQUENCE [LARGE SCALE GENOMIC DNA]</scope>
    <source>
        <strain evidence="1 2">ET39</strain>
    </source>
</reference>
<name>A0ABT7UG04_9FIRM</name>
<comment type="caution">
    <text evidence="1">The sequence shown here is derived from an EMBL/GenBank/DDBJ whole genome shotgun (WGS) entry which is preliminary data.</text>
</comment>
<dbReference type="PANTHER" id="PTHR43235">
    <property type="entry name" value="GLUTAMINE AMIDOTRANSFERASE PB2B2.05-RELATED"/>
    <property type="match status" value="1"/>
</dbReference>